<comment type="caution">
    <text evidence="2">The sequence shown here is derived from an EMBL/GenBank/DDBJ whole genome shotgun (WGS) entry which is preliminary data.</text>
</comment>
<evidence type="ECO:0000313" key="3">
    <source>
        <dbReference type="Proteomes" id="UP001500973"/>
    </source>
</evidence>
<keyword evidence="3" id="KW-1185">Reference proteome</keyword>
<evidence type="ECO:0000313" key="2">
    <source>
        <dbReference type="EMBL" id="GAA1416210.1"/>
    </source>
</evidence>
<name>A0ABN1YK39_9ACTN</name>
<proteinExistence type="predicted"/>
<dbReference type="EMBL" id="BAAAIZ010000008">
    <property type="protein sequence ID" value="GAA1416210.1"/>
    <property type="molecule type" value="Genomic_DNA"/>
</dbReference>
<dbReference type="Proteomes" id="UP001500973">
    <property type="component" value="Unassembled WGS sequence"/>
</dbReference>
<organism evidence="2 3">
    <name type="scientific">Streptomyces thermospinosisporus</name>
    <dbReference type="NCBI Taxonomy" id="161482"/>
    <lineage>
        <taxon>Bacteria</taxon>
        <taxon>Bacillati</taxon>
        <taxon>Actinomycetota</taxon>
        <taxon>Actinomycetes</taxon>
        <taxon>Kitasatosporales</taxon>
        <taxon>Streptomycetaceae</taxon>
        <taxon>Streptomyces</taxon>
    </lineage>
</organism>
<sequence length="59" mass="6607">MCGEGDAVLSADDPEPDSRWIRGLAPLFYAPWHVQDAEPDRRARGLRGHRGRGRGLRLP</sequence>
<evidence type="ECO:0000256" key="1">
    <source>
        <dbReference type="SAM" id="MobiDB-lite"/>
    </source>
</evidence>
<reference evidence="3" key="1">
    <citation type="journal article" date="2019" name="Int. J. Syst. Evol. Microbiol.">
        <title>The Global Catalogue of Microorganisms (GCM) 10K type strain sequencing project: providing services to taxonomists for standard genome sequencing and annotation.</title>
        <authorList>
            <consortium name="The Broad Institute Genomics Platform"/>
            <consortium name="The Broad Institute Genome Sequencing Center for Infectious Disease"/>
            <person name="Wu L."/>
            <person name="Ma J."/>
        </authorList>
    </citation>
    <scope>NUCLEOTIDE SEQUENCE [LARGE SCALE GENOMIC DNA]</scope>
    <source>
        <strain evidence="3">JCM 11756</strain>
    </source>
</reference>
<accession>A0ABN1YK39</accession>
<gene>
    <name evidence="2" type="ORF">GCM10009601_07600</name>
</gene>
<protein>
    <submittedName>
        <fullName evidence="2">Uncharacterized protein</fullName>
    </submittedName>
</protein>
<feature type="compositionally biased region" description="Basic residues" evidence="1">
    <location>
        <begin position="44"/>
        <end position="59"/>
    </location>
</feature>
<feature type="region of interest" description="Disordered" evidence="1">
    <location>
        <begin position="39"/>
        <end position="59"/>
    </location>
</feature>